<evidence type="ECO:0000313" key="2">
    <source>
        <dbReference type="WBParaSite" id="MhA1_Contig138.frz3.gene23"/>
    </source>
</evidence>
<proteinExistence type="predicted"/>
<dbReference type="InterPro" id="IPR035979">
    <property type="entry name" value="RBD_domain_sf"/>
</dbReference>
<evidence type="ECO:0000313" key="1">
    <source>
        <dbReference type="Proteomes" id="UP000095281"/>
    </source>
</evidence>
<dbReference type="WBParaSite" id="MhA1_Contig138.frz3.gene23">
    <property type="protein sequence ID" value="MhA1_Contig138.frz3.gene23"/>
    <property type="gene ID" value="MhA1_Contig138.frz3.gene23"/>
</dbReference>
<sequence>MSSTGCSPIIVIAGLKNKFSPEKLRSLINNMAQDPEIHSKPEIQAYQELIEDFQYNTGDAFAFVNMNSEEAANRVIDHLNESKLEGCDELQASLVPNTLFFGNSSVDGVKVANSDPWGRPLDGSWERKGYEFSWDEDHHYHETAGEDSFTYEQGGWYGQQGAEITGEDDFIINNEGWATDDFLFSNNVEPWGTGEGALVKKYGGESNGQQQQLYTSGIRGERDGRVYRSESRGGGQEGGRVYLELSGITLSDMIAHIKFGVSH</sequence>
<dbReference type="SUPFAM" id="SSF54928">
    <property type="entry name" value="RNA-binding domain, RBD"/>
    <property type="match status" value="1"/>
</dbReference>
<reference evidence="2" key="1">
    <citation type="submission" date="2016-11" db="UniProtKB">
        <authorList>
            <consortium name="WormBaseParasite"/>
        </authorList>
    </citation>
    <scope>IDENTIFICATION</scope>
</reference>
<name>A0A1I8B4N7_MELHA</name>
<protein>
    <submittedName>
        <fullName evidence="2">RRM domain-containing protein</fullName>
    </submittedName>
</protein>
<dbReference type="Proteomes" id="UP000095281">
    <property type="component" value="Unplaced"/>
</dbReference>
<dbReference type="Gene3D" id="3.30.70.330">
    <property type="match status" value="1"/>
</dbReference>
<dbReference type="AlphaFoldDB" id="A0A1I8B4N7"/>
<dbReference type="InterPro" id="IPR012677">
    <property type="entry name" value="Nucleotide-bd_a/b_plait_sf"/>
</dbReference>
<accession>A0A1I8B4N7</accession>
<dbReference type="GO" id="GO:0003676">
    <property type="term" value="F:nucleic acid binding"/>
    <property type="evidence" value="ECO:0007669"/>
    <property type="project" value="InterPro"/>
</dbReference>
<organism evidence="1 2">
    <name type="scientific">Meloidogyne hapla</name>
    <name type="common">Root-knot nematode worm</name>
    <dbReference type="NCBI Taxonomy" id="6305"/>
    <lineage>
        <taxon>Eukaryota</taxon>
        <taxon>Metazoa</taxon>
        <taxon>Ecdysozoa</taxon>
        <taxon>Nematoda</taxon>
        <taxon>Chromadorea</taxon>
        <taxon>Rhabditida</taxon>
        <taxon>Tylenchina</taxon>
        <taxon>Tylenchomorpha</taxon>
        <taxon>Tylenchoidea</taxon>
        <taxon>Meloidogynidae</taxon>
        <taxon>Meloidogyninae</taxon>
        <taxon>Meloidogyne</taxon>
    </lineage>
</organism>
<keyword evidence="1" id="KW-1185">Reference proteome</keyword>